<keyword evidence="1 3" id="KW-0378">Hydrolase</keyword>
<dbReference type="InterPro" id="IPR029058">
    <property type="entry name" value="AB_hydrolase_fold"/>
</dbReference>
<accession>A0A413RBC2</accession>
<evidence type="ECO:0000313" key="3">
    <source>
        <dbReference type="EMBL" id="RHA19951.1"/>
    </source>
</evidence>
<feature type="domain" description="BD-FAE-like" evidence="2">
    <location>
        <begin position="69"/>
        <end position="267"/>
    </location>
</feature>
<dbReference type="SUPFAM" id="SSF53474">
    <property type="entry name" value="alpha/beta-Hydrolases"/>
    <property type="match status" value="1"/>
</dbReference>
<reference evidence="3 4" key="1">
    <citation type="submission" date="2018-08" db="EMBL/GenBank/DDBJ databases">
        <title>A genome reference for cultivated species of the human gut microbiota.</title>
        <authorList>
            <person name="Zou Y."/>
            <person name="Xue W."/>
            <person name="Luo G."/>
        </authorList>
    </citation>
    <scope>NUCLEOTIDE SEQUENCE [LARGE SCALE GENOMIC DNA]</scope>
    <source>
        <strain evidence="3 4">AM44-11BH</strain>
    </source>
</reference>
<dbReference type="GO" id="GO:0016787">
    <property type="term" value="F:hydrolase activity"/>
    <property type="evidence" value="ECO:0007669"/>
    <property type="project" value="UniProtKB-KW"/>
</dbReference>
<dbReference type="InterPro" id="IPR050300">
    <property type="entry name" value="GDXG_lipolytic_enzyme"/>
</dbReference>
<evidence type="ECO:0000259" key="2">
    <source>
        <dbReference type="Pfam" id="PF20434"/>
    </source>
</evidence>
<dbReference type="EMBL" id="QSFD01000002">
    <property type="protein sequence ID" value="RHA19951.1"/>
    <property type="molecule type" value="Genomic_DNA"/>
</dbReference>
<dbReference type="Pfam" id="PF20434">
    <property type="entry name" value="BD-FAE"/>
    <property type="match status" value="1"/>
</dbReference>
<name>A0A413RBC2_9FIRM</name>
<organism evidence="3 4">
    <name type="scientific">Eubacterium ventriosum</name>
    <dbReference type="NCBI Taxonomy" id="39496"/>
    <lineage>
        <taxon>Bacteria</taxon>
        <taxon>Bacillati</taxon>
        <taxon>Bacillota</taxon>
        <taxon>Clostridia</taxon>
        <taxon>Eubacteriales</taxon>
        <taxon>Eubacteriaceae</taxon>
        <taxon>Eubacterium</taxon>
    </lineage>
</organism>
<keyword evidence="4" id="KW-1185">Reference proteome</keyword>
<evidence type="ECO:0000256" key="1">
    <source>
        <dbReference type="ARBA" id="ARBA00022801"/>
    </source>
</evidence>
<dbReference type="InterPro" id="IPR049492">
    <property type="entry name" value="BD-FAE-like_dom"/>
</dbReference>
<sequence>MEVFVMEVKEWSYEEYPSFDEPIDGVERIPTTGDEKGAYIFSNVEYARIDETTLHLQIIVPRTRNTTDSDETYPCIVYVQGSAWLKQNINSKLGVLSRLVEKGYVIAVVEYRHSGIAPFPAQAIDTRNAIRFMKIHADEYKADSTKMFVAGDSSGGHSAFFSQLVKEDSNENIYPEVDANVKGIISMYGALSIMFEDGMPSTLNHHQPDSPEGMEMGGVDLRNNPDLCRKMSVECNINEDTPLPPILMFHGTKDRTVNPKISVVVYKLLKKYNKNVKLYMLEGADHGGSEFFTERILDIIEEFIQSNISD</sequence>
<dbReference type="AlphaFoldDB" id="A0A413RBC2"/>
<proteinExistence type="predicted"/>
<comment type="caution">
    <text evidence="3">The sequence shown here is derived from an EMBL/GenBank/DDBJ whole genome shotgun (WGS) entry which is preliminary data.</text>
</comment>
<protein>
    <submittedName>
        <fullName evidence="3">Alpha/beta hydrolase</fullName>
    </submittedName>
</protein>
<dbReference type="Proteomes" id="UP000284779">
    <property type="component" value="Unassembled WGS sequence"/>
</dbReference>
<dbReference type="Gene3D" id="3.40.50.1820">
    <property type="entry name" value="alpha/beta hydrolase"/>
    <property type="match status" value="1"/>
</dbReference>
<dbReference type="PANTHER" id="PTHR48081:SF13">
    <property type="entry name" value="ALPHA_BETA HYDROLASE"/>
    <property type="match status" value="1"/>
</dbReference>
<gene>
    <name evidence="3" type="ORF">DW944_02055</name>
</gene>
<dbReference type="PANTHER" id="PTHR48081">
    <property type="entry name" value="AB HYDROLASE SUPERFAMILY PROTEIN C4A8.06C"/>
    <property type="match status" value="1"/>
</dbReference>
<evidence type="ECO:0000313" key="4">
    <source>
        <dbReference type="Proteomes" id="UP000284779"/>
    </source>
</evidence>